<protein>
    <submittedName>
        <fullName evidence="1">6347_t:CDS:1</fullName>
    </submittedName>
</protein>
<gene>
    <name evidence="1" type="ORF">AMORRO_LOCUS16066</name>
</gene>
<evidence type="ECO:0000313" key="2">
    <source>
        <dbReference type="Proteomes" id="UP000789342"/>
    </source>
</evidence>
<sequence length="72" mass="8408">MRAVIGHWRSLGIFCGNHLDDMWIMHPNREILLNIRNLIILPDLMKYGFVLAKKSQLEPTQKAKFYGLILNT</sequence>
<accession>A0A9N9J2T8</accession>
<dbReference type="Proteomes" id="UP000789342">
    <property type="component" value="Unassembled WGS sequence"/>
</dbReference>
<comment type="caution">
    <text evidence="1">The sequence shown here is derived from an EMBL/GenBank/DDBJ whole genome shotgun (WGS) entry which is preliminary data.</text>
</comment>
<name>A0A9N9J2T8_9GLOM</name>
<organism evidence="1 2">
    <name type="scientific">Acaulospora morrowiae</name>
    <dbReference type="NCBI Taxonomy" id="94023"/>
    <lineage>
        <taxon>Eukaryota</taxon>
        <taxon>Fungi</taxon>
        <taxon>Fungi incertae sedis</taxon>
        <taxon>Mucoromycota</taxon>
        <taxon>Glomeromycotina</taxon>
        <taxon>Glomeromycetes</taxon>
        <taxon>Diversisporales</taxon>
        <taxon>Acaulosporaceae</taxon>
        <taxon>Acaulospora</taxon>
    </lineage>
</organism>
<proteinExistence type="predicted"/>
<reference evidence="1" key="1">
    <citation type="submission" date="2021-06" db="EMBL/GenBank/DDBJ databases">
        <authorList>
            <person name="Kallberg Y."/>
            <person name="Tangrot J."/>
            <person name="Rosling A."/>
        </authorList>
    </citation>
    <scope>NUCLEOTIDE SEQUENCE</scope>
    <source>
        <strain evidence="1">CL551</strain>
    </source>
</reference>
<evidence type="ECO:0000313" key="1">
    <source>
        <dbReference type="EMBL" id="CAG8763028.1"/>
    </source>
</evidence>
<keyword evidence="2" id="KW-1185">Reference proteome</keyword>
<feature type="non-terminal residue" evidence="1">
    <location>
        <position position="72"/>
    </location>
</feature>
<dbReference type="AlphaFoldDB" id="A0A9N9J2T8"/>
<dbReference type="OrthoDB" id="6771932at2759"/>
<dbReference type="EMBL" id="CAJVPV010041933">
    <property type="protein sequence ID" value="CAG8763028.1"/>
    <property type="molecule type" value="Genomic_DNA"/>
</dbReference>